<dbReference type="InterPro" id="IPR017853">
    <property type="entry name" value="GH"/>
</dbReference>
<gene>
    <name evidence="2" type="ORF">IAB78_05380</name>
</gene>
<keyword evidence="1" id="KW-0732">Signal</keyword>
<dbReference type="PROSITE" id="PS51257">
    <property type="entry name" value="PROKAR_LIPOPROTEIN"/>
    <property type="match status" value="1"/>
</dbReference>
<organism evidence="2 3">
    <name type="scientific">Candidatus Cryptobacteroides excrementavium</name>
    <dbReference type="NCBI Taxonomy" id="2840759"/>
    <lineage>
        <taxon>Bacteria</taxon>
        <taxon>Pseudomonadati</taxon>
        <taxon>Bacteroidota</taxon>
        <taxon>Bacteroidia</taxon>
        <taxon>Bacteroidales</taxon>
        <taxon>Candidatus Cryptobacteroides</taxon>
    </lineage>
</organism>
<reference evidence="2" key="2">
    <citation type="journal article" date="2021" name="PeerJ">
        <title>Extensive microbial diversity within the chicken gut microbiome revealed by metagenomics and culture.</title>
        <authorList>
            <person name="Gilroy R."/>
            <person name="Ravi A."/>
            <person name="Getino M."/>
            <person name="Pursley I."/>
            <person name="Horton D.L."/>
            <person name="Alikhan N.F."/>
            <person name="Baker D."/>
            <person name="Gharbi K."/>
            <person name="Hall N."/>
            <person name="Watson M."/>
            <person name="Adriaenssens E.M."/>
            <person name="Foster-Nyarko E."/>
            <person name="Jarju S."/>
            <person name="Secka A."/>
            <person name="Antonio M."/>
            <person name="Oren A."/>
            <person name="Chaudhuri R.R."/>
            <person name="La Ragione R."/>
            <person name="Hildebrand F."/>
            <person name="Pallen M.J."/>
        </authorList>
    </citation>
    <scope>NUCLEOTIDE SEQUENCE</scope>
    <source>
        <strain evidence="2">B2-16538</strain>
    </source>
</reference>
<name>A0A9D9NRY2_9BACT</name>
<feature type="chain" id="PRO_5039655125" description="Endoglycosidase" evidence="1">
    <location>
        <begin position="25"/>
        <end position="377"/>
    </location>
</feature>
<dbReference type="EMBL" id="JADILX010000082">
    <property type="protein sequence ID" value="MBO8485838.1"/>
    <property type="molecule type" value="Genomic_DNA"/>
</dbReference>
<dbReference type="Proteomes" id="UP000823750">
    <property type="component" value="Unassembled WGS sequence"/>
</dbReference>
<dbReference type="Pfam" id="PF16141">
    <property type="entry name" value="GH18_BT1044-like"/>
    <property type="match status" value="1"/>
</dbReference>
<evidence type="ECO:0000313" key="2">
    <source>
        <dbReference type="EMBL" id="MBO8485838.1"/>
    </source>
</evidence>
<proteinExistence type="predicted"/>
<accession>A0A9D9NRY2</accession>
<dbReference type="InterPro" id="IPR032320">
    <property type="entry name" value="GH18_BT1044-like"/>
</dbReference>
<dbReference type="SUPFAM" id="SSF51445">
    <property type="entry name" value="(Trans)glycosidases"/>
    <property type="match status" value="1"/>
</dbReference>
<evidence type="ECO:0000256" key="1">
    <source>
        <dbReference type="SAM" id="SignalP"/>
    </source>
</evidence>
<reference evidence="2" key="1">
    <citation type="submission" date="2020-10" db="EMBL/GenBank/DDBJ databases">
        <authorList>
            <person name="Gilroy R."/>
        </authorList>
    </citation>
    <scope>NUCLEOTIDE SEQUENCE</scope>
    <source>
        <strain evidence="2">B2-16538</strain>
    </source>
</reference>
<evidence type="ECO:0000313" key="3">
    <source>
        <dbReference type="Proteomes" id="UP000823750"/>
    </source>
</evidence>
<dbReference type="AlphaFoldDB" id="A0A9D9NRY2"/>
<evidence type="ECO:0008006" key="4">
    <source>
        <dbReference type="Google" id="ProtNLM"/>
    </source>
</evidence>
<comment type="caution">
    <text evidence="2">The sequence shown here is derived from an EMBL/GenBank/DDBJ whole genome shotgun (WGS) entry which is preliminary data.</text>
</comment>
<protein>
    <recommendedName>
        <fullName evidence="4">Endoglycosidase</fullName>
    </recommendedName>
</protein>
<feature type="signal peptide" evidence="1">
    <location>
        <begin position="1"/>
        <end position="24"/>
    </location>
</feature>
<sequence>MNTKTRIISIAAAIVAAGAFTACSDWVTPEARDLRQYPDDSYYEALRAYKASDHSIAFGWLGGWNPTAATTFASLSGVPDSVDMVAIWSPFTPDEAQKAEMRSVREKKGTKVVVTTLLTNIGLNATPDEVTADAESDDEIVRLRRLYWGWTDDATPEQIETALRKYANALVDIVLENGYDGLDIDYEPSYWDHYGNIVSTIEEIPEQGEIYAGTTPAQRVNWFVDECSKRLGPKSTSGKMLIVDGEVALMPKETIDCFDYFILQTYTCTRQASLDSRLNGLVTAFGDVLDKELITKKTIVTENFENTSYASQGGVPMTLKDGTTTNSLYGMAIWEPDNGYRKGGFGAYYMQNDFRNDCYSYYRRAITAMNSLGQEKE</sequence>
<dbReference type="Gene3D" id="3.20.20.80">
    <property type="entry name" value="Glycosidases"/>
    <property type="match status" value="1"/>
</dbReference>